<dbReference type="Gene3D" id="3.40.630.10">
    <property type="entry name" value="Zn peptidases"/>
    <property type="match status" value="1"/>
</dbReference>
<dbReference type="PANTHER" id="PTHR12147">
    <property type="entry name" value="METALLOPEPTIDASE M28 FAMILY MEMBER"/>
    <property type="match status" value="1"/>
</dbReference>
<evidence type="ECO:0000259" key="8">
    <source>
        <dbReference type="Pfam" id="PF02225"/>
    </source>
</evidence>
<dbReference type="InterPro" id="IPR003137">
    <property type="entry name" value="PA_domain"/>
</dbReference>
<dbReference type="Gene3D" id="3.50.30.30">
    <property type="match status" value="1"/>
</dbReference>
<dbReference type="GO" id="GO:0004177">
    <property type="term" value="F:aminopeptidase activity"/>
    <property type="evidence" value="ECO:0007669"/>
    <property type="project" value="UniProtKB-KW"/>
</dbReference>
<comment type="similarity">
    <text evidence="2">Belongs to the peptidase M28 family. M28B subfamily.</text>
</comment>
<dbReference type="GO" id="GO:0006508">
    <property type="term" value="P:proteolysis"/>
    <property type="evidence" value="ECO:0007669"/>
    <property type="project" value="UniProtKB-KW"/>
</dbReference>
<evidence type="ECO:0000256" key="1">
    <source>
        <dbReference type="ARBA" id="ARBA00001947"/>
    </source>
</evidence>
<evidence type="ECO:0000313" key="11">
    <source>
        <dbReference type="Proteomes" id="UP001187682"/>
    </source>
</evidence>
<dbReference type="EC" id="3.4.-.-" evidence="7"/>
<keyword evidence="10" id="KW-0031">Aminopeptidase</keyword>
<dbReference type="Pfam" id="PF04389">
    <property type="entry name" value="Peptidase_M28"/>
    <property type="match status" value="1"/>
</dbReference>
<keyword evidence="7" id="KW-0732">Signal</keyword>
<feature type="domain" description="Peptidase M28" evidence="9">
    <location>
        <begin position="256"/>
        <end position="443"/>
    </location>
</feature>
<dbReference type="Proteomes" id="UP001187682">
    <property type="component" value="Unassembled WGS sequence"/>
</dbReference>
<organism evidence="10 11">
    <name type="scientific">Cephalotrichum gorgonifer</name>
    <dbReference type="NCBI Taxonomy" id="2041049"/>
    <lineage>
        <taxon>Eukaryota</taxon>
        <taxon>Fungi</taxon>
        <taxon>Dikarya</taxon>
        <taxon>Ascomycota</taxon>
        <taxon>Pezizomycotina</taxon>
        <taxon>Sordariomycetes</taxon>
        <taxon>Hypocreomycetidae</taxon>
        <taxon>Microascales</taxon>
        <taxon>Microascaceae</taxon>
        <taxon>Cephalotrichum</taxon>
    </lineage>
</organism>
<keyword evidence="6 7" id="KW-0862">Zinc</keyword>
<dbReference type="Pfam" id="PF02225">
    <property type="entry name" value="PA"/>
    <property type="match status" value="1"/>
</dbReference>
<sequence>MKLSVPLAGSLFALGALGGGDGHGKDGCNAHKKRLRPDKVAADIKTADLKSTLEDLYEVAQANGGNRAFGLPGYQASVDYVVDRLSRHSKDVDVSVQPFTHTFEQTREISVKGPDGEEVYAITLLYNPATPEGGITAPLIDTPVNDEIGSGCTEELWEGIDATGKLALVKRGLCDLSSKLKLARAHGALGVILYNQTPGTNYSSATLGAENRFDIVPTAVIPLEVGTEWSARLAAGEEVSVSLLVDSIFEERETWNVIAETKEGDPNNVVFLGAHLDSVQAGPGINDDGSGTAGLLVFLDSLVKYKGIKNKVRFGWWGAEESGLVGSTYYTSQLSPEEADKHRYYFNYDMIGSPNPSYVVYEGEAIGSEKLFSYIDKAGKPAEFGAFGSSSDYVGFLDLGIPSSGLFTGAGAPEDACYHLACDDLDNISWEAITLNTKAAAHVAAEFALSLEGIPARNSSTTTAKRAEVDLRSWDSVIAQVEAAKPCSHDHDHDSRV</sequence>
<comment type="cofactor">
    <cofactor evidence="1">
        <name>Zn(2+)</name>
        <dbReference type="ChEBI" id="CHEBI:29105"/>
    </cofactor>
</comment>
<accession>A0AAE8SVP6</accession>
<comment type="caution">
    <text evidence="10">The sequence shown here is derived from an EMBL/GenBank/DDBJ whole genome shotgun (WGS) entry which is preliminary data.</text>
</comment>
<dbReference type="AlphaFoldDB" id="A0AAE8SVP6"/>
<dbReference type="SUPFAM" id="SSF52025">
    <property type="entry name" value="PA domain"/>
    <property type="match status" value="1"/>
</dbReference>
<dbReference type="GO" id="GO:0008235">
    <property type="term" value="F:metalloexopeptidase activity"/>
    <property type="evidence" value="ECO:0007669"/>
    <property type="project" value="InterPro"/>
</dbReference>
<keyword evidence="11" id="KW-1185">Reference proteome</keyword>
<keyword evidence="5 7" id="KW-0378">Hydrolase</keyword>
<evidence type="ECO:0000259" key="9">
    <source>
        <dbReference type="Pfam" id="PF04389"/>
    </source>
</evidence>
<dbReference type="SUPFAM" id="SSF53187">
    <property type="entry name" value="Zn-dependent exopeptidases"/>
    <property type="match status" value="1"/>
</dbReference>
<feature type="domain" description="PA" evidence="8">
    <location>
        <begin position="136"/>
        <end position="228"/>
    </location>
</feature>
<evidence type="ECO:0000256" key="3">
    <source>
        <dbReference type="ARBA" id="ARBA00022670"/>
    </source>
</evidence>
<evidence type="ECO:0000256" key="6">
    <source>
        <dbReference type="ARBA" id="ARBA00022833"/>
    </source>
</evidence>
<dbReference type="InterPro" id="IPR045175">
    <property type="entry name" value="M28_fam"/>
</dbReference>
<evidence type="ECO:0000313" key="10">
    <source>
        <dbReference type="EMBL" id="SPO02938.1"/>
    </source>
</evidence>
<evidence type="ECO:0000256" key="5">
    <source>
        <dbReference type="ARBA" id="ARBA00022801"/>
    </source>
</evidence>
<evidence type="ECO:0000256" key="7">
    <source>
        <dbReference type="RuleBase" id="RU361240"/>
    </source>
</evidence>
<feature type="chain" id="PRO_5041775908" description="Peptide hydrolase" evidence="7">
    <location>
        <begin position="23"/>
        <end position="497"/>
    </location>
</feature>
<dbReference type="GO" id="GO:0046872">
    <property type="term" value="F:metal ion binding"/>
    <property type="evidence" value="ECO:0007669"/>
    <property type="project" value="UniProtKB-KW"/>
</dbReference>
<dbReference type="PANTHER" id="PTHR12147:SF26">
    <property type="entry name" value="PEPTIDASE M28 DOMAIN-CONTAINING PROTEIN"/>
    <property type="match status" value="1"/>
</dbReference>
<protein>
    <recommendedName>
        <fullName evidence="7">Peptide hydrolase</fullName>
        <ecNumber evidence="7">3.4.-.-</ecNumber>
    </recommendedName>
</protein>
<dbReference type="CDD" id="cd04816">
    <property type="entry name" value="PA_SaNapH_like"/>
    <property type="match status" value="1"/>
</dbReference>
<gene>
    <name evidence="10" type="ORF">DNG_05617</name>
</gene>
<feature type="signal peptide" evidence="7">
    <location>
        <begin position="1"/>
        <end position="22"/>
    </location>
</feature>
<keyword evidence="4 7" id="KW-0479">Metal-binding</keyword>
<dbReference type="InterPro" id="IPR007484">
    <property type="entry name" value="Peptidase_M28"/>
</dbReference>
<name>A0AAE8SVP6_9PEZI</name>
<proteinExistence type="inferred from homology"/>
<reference evidence="10" key="1">
    <citation type="submission" date="2018-03" db="EMBL/GenBank/DDBJ databases">
        <authorList>
            <person name="Guldener U."/>
        </authorList>
    </citation>
    <scope>NUCLEOTIDE SEQUENCE</scope>
</reference>
<keyword evidence="3 7" id="KW-0645">Protease</keyword>
<evidence type="ECO:0000256" key="4">
    <source>
        <dbReference type="ARBA" id="ARBA00022723"/>
    </source>
</evidence>
<dbReference type="EMBL" id="ONZQ02000007">
    <property type="protein sequence ID" value="SPO02938.1"/>
    <property type="molecule type" value="Genomic_DNA"/>
</dbReference>
<evidence type="ECO:0000256" key="2">
    <source>
        <dbReference type="ARBA" id="ARBA00005634"/>
    </source>
</evidence>
<dbReference type="InterPro" id="IPR046450">
    <property type="entry name" value="PA_dom_sf"/>
</dbReference>